<evidence type="ECO:0000313" key="3">
    <source>
        <dbReference type="EMBL" id="SCA59997.1"/>
    </source>
</evidence>
<feature type="compositionally biased region" description="Basic and acidic residues" evidence="1">
    <location>
        <begin position="115"/>
        <end position="126"/>
    </location>
</feature>
<reference evidence="3 4" key="1">
    <citation type="submission" date="2016-07" db="EMBL/GenBank/DDBJ databases">
        <authorList>
            <consortium name="Pathogen Informatics"/>
        </authorList>
    </citation>
    <scope>NUCLEOTIDE SEQUENCE [LARGE SCALE GENOMIC DNA]</scope>
</reference>
<keyword evidence="2" id="KW-0812">Transmembrane</keyword>
<feature type="compositionally biased region" description="Polar residues" evidence="1">
    <location>
        <begin position="194"/>
        <end position="219"/>
    </location>
</feature>
<keyword evidence="2" id="KW-0472">Membrane</keyword>
<evidence type="ECO:0000313" key="4">
    <source>
        <dbReference type="Proteomes" id="UP000305196"/>
    </source>
</evidence>
<feature type="region of interest" description="Disordered" evidence="1">
    <location>
        <begin position="347"/>
        <end position="367"/>
    </location>
</feature>
<feature type="transmembrane region" description="Helical" evidence="2">
    <location>
        <begin position="434"/>
        <end position="451"/>
    </location>
</feature>
<evidence type="ECO:0000256" key="2">
    <source>
        <dbReference type="SAM" id="Phobius"/>
    </source>
</evidence>
<organism evidence="3 4">
    <name type="scientific">Plasmodium vivax</name>
    <name type="common">malaria parasite P. vivax</name>
    <dbReference type="NCBI Taxonomy" id="5855"/>
    <lineage>
        <taxon>Eukaryota</taxon>
        <taxon>Sar</taxon>
        <taxon>Alveolata</taxon>
        <taxon>Apicomplexa</taxon>
        <taxon>Aconoidasida</taxon>
        <taxon>Haemosporida</taxon>
        <taxon>Plasmodiidae</taxon>
        <taxon>Plasmodium</taxon>
        <taxon>Plasmodium (Plasmodium)</taxon>
    </lineage>
</organism>
<dbReference type="EMBL" id="FLYI01000072">
    <property type="protein sequence ID" value="SCA59997.1"/>
    <property type="molecule type" value="Genomic_DNA"/>
</dbReference>
<protein>
    <submittedName>
        <fullName evidence="3">VIR protein</fullName>
    </submittedName>
</protein>
<feature type="compositionally biased region" description="Low complexity" evidence="1">
    <location>
        <begin position="234"/>
        <end position="245"/>
    </location>
</feature>
<keyword evidence="2" id="KW-1133">Transmembrane helix</keyword>
<dbReference type="VEuPathDB" id="PlasmoDB:PVPAM_040036700"/>
<accession>A0A1G4E318</accession>
<feature type="region of interest" description="Disordered" evidence="1">
    <location>
        <begin position="96"/>
        <end position="276"/>
    </location>
</feature>
<feature type="compositionally biased region" description="Polar residues" evidence="1">
    <location>
        <begin position="174"/>
        <end position="187"/>
    </location>
</feature>
<dbReference type="VEuPathDB" id="PlasmoDB:PVX_011110"/>
<dbReference type="VEuPathDB" id="PlasmoDB:PVP01_0009400"/>
<gene>
    <name evidence="3" type="ORF">PVC01_000037700</name>
</gene>
<proteinExistence type="predicted"/>
<dbReference type="Proteomes" id="UP000305196">
    <property type="component" value="Unassembled WGS sequence"/>
</dbReference>
<dbReference type="VEuPathDB" id="PlasmoDB:PVW1_060031400"/>
<sequence length="454" mass="49293">MGYGWQHTRRVNDMFQRFQGPTCTSNYINTKNEIEQKINTFNYNDPKNYCRNCHEIRKNITEKSKLLQHCYRLSGFHPIESIYRIKEFINKCPDPPNCKNPILRPPKKPNPVRQTNEDSCRGDAKCKPKTVPAKAQKANSPGLASHNPKSRSIEVQTSLEGNIGPSKEKVNSPKDPQTAPSTSSLGTQDDRSKSIVSQPPVNPETIVTQTEPLSVQTPPSGELGTPKSELSPHSSVTGDSYSSSSPQVKDIKKSTASDLPGDQNAGCNQHPEQCPRAQKTQVLIDDNKDALAENSVNGSIVDKTTIGEEHVDGQPLPRIEDTDGMITPSDSLASGDAVLGTQSGIGTDGEGGGHNHDTSHNPNSDHSNILGVNTADGETSGSEIAHSLRVVSDDSCNENSCITRKGDELTDNGGEKSGMFNQIFSIIQQNKDNMITASIPMGILLLLTLIFKVN</sequence>
<evidence type="ECO:0000256" key="1">
    <source>
        <dbReference type="SAM" id="MobiDB-lite"/>
    </source>
</evidence>
<dbReference type="AlphaFoldDB" id="A0A1G4E318"/>
<name>A0A1G4E318_PLAVI</name>